<accession>A0A8K0GFC9</accession>
<proteinExistence type="inferred from homology"/>
<evidence type="ECO:0000256" key="5">
    <source>
        <dbReference type="ARBA" id="ARBA00022741"/>
    </source>
</evidence>
<dbReference type="EMBL" id="VTPC01004495">
    <property type="protein sequence ID" value="KAF2897061.1"/>
    <property type="molecule type" value="Genomic_DNA"/>
</dbReference>
<dbReference type="EC" id="2.7.11.1" evidence="11"/>
<sequence>MSSPWAKIPVPEPLNLKDIMFEESTKENKKSLEETNSQSDIDQELLFHLETEENLSDPGTDAAIATILQQEYDEEYNETLKTTKEKQNYASMFFPQWEFPMRKSDFAEIDSDSDEEELESINLRHSDEVISKYDVKLNDGKNKLGTSLKSSSLVSSDIDDYAITDFRLSDKVCNSLKLYSKREQSKREKLHDKKEDNATAEFALDYSTRLQLHKLINKQLLERINGIISVGKEAVILHANSDPSYPDAVLPKNCAVKVYKTTLADFKQREIYIREDKRFIGRIGKQSIKKTIHLWAEKEMRNLFRLQKAGIFCPEPIALKRHVLVMSFIGEDHHPAPKLKYAAMKTEEYDLAYNQVVEAMVNLYNKARLIHCDLSEYNILWHDRQCYLIDVSQSVEPTHTDAFCFLFRDCENITKFFSHKHVPNMKTARELFTEITGFDYFDRVAMEEASNFSKSKPNVMDECDTESNNIFETEWQKIMEDQFEQQQVTTSESIEKNIIDPLNKKD</sequence>
<evidence type="ECO:0000256" key="4">
    <source>
        <dbReference type="ARBA" id="ARBA00022723"/>
    </source>
</evidence>
<keyword evidence="6 11" id="KW-0418">Kinase</keyword>
<comment type="cofactor">
    <cofactor evidence="11">
        <name>Mg(2+)</name>
        <dbReference type="ChEBI" id="CHEBI:18420"/>
    </cofactor>
</comment>
<dbReference type="AlphaFoldDB" id="A0A8K0GFC9"/>
<evidence type="ECO:0000256" key="3">
    <source>
        <dbReference type="ARBA" id="ARBA00022679"/>
    </source>
</evidence>
<evidence type="ECO:0000256" key="7">
    <source>
        <dbReference type="ARBA" id="ARBA00022840"/>
    </source>
</evidence>
<dbReference type="InterPro" id="IPR011009">
    <property type="entry name" value="Kinase-like_dom_sf"/>
</dbReference>
<evidence type="ECO:0000256" key="9">
    <source>
        <dbReference type="ARBA" id="ARBA00047899"/>
    </source>
</evidence>
<gene>
    <name evidence="13" type="ORF">ILUMI_09113</name>
</gene>
<dbReference type="PIRSF" id="PIRSF038146">
    <property type="entry name" value="Ser/Thr_PK_RIO3"/>
    <property type="match status" value="1"/>
</dbReference>
<dbReference type="InterPro" id="IPR017406">
    <property type="entry name" value="Ser/Thr_kinase_Rio3"/>
</dbReference>
<dbReference type="GO" id="GO:0004674">
    <property type="term" value="F:protein serine/threonine kinase activity"/>
    <property type="evidence" value="ECO:0007669"/>
    <property type="project" value="UniProtKB-UniRule"/>
</dbReference>
<keyword evidence="14" id="KW-1185">Reference proteome</keyword>
<dbReference type="GO" id="GO:0046872">
    <property type="term" value="F:metal ion binding"/>
    <property type="evidence" value="ECO:0007669"/>
    <property type="project" value="UniProtKB-UniRule"/>
</dbReference>
<feature type="domain" description="RIO kinase" evidence="12">
    <location>
        <begin position="193"/>
        <end position="437"/>
    </location>
</feature>
<dbReference type="Gene3D" id="1.10.510.10">
    <property type="entry name" value="Transferase(Phosphotransferase) domain 1"/>
    <property type="match status" value="1"/>
</dbReference>
<evidence type="ECO:0000256" key="8">
    <source>
        <dbReference type="ARBA" id="ARBA00022842"/>
    </source>
</evidence>
<name>A0A8K0GFC9_IGNLU</name>
<evidence type="ECO:0000256" key="10">
    <source>
        <dbReference type="ARBA" id="ARBA00048679"/>
    </source>
</evidence>
<evidence type="ECO:0000256" key="6">
    <source>
        <dbReference type="ARBA" id="ARBA00022777"/>
    </source>
</evidence>
<keyword evidence="7" id="KW-0067">ATP-binding</keyword>
<evidence type="ECO:0000313" key="13">
    <source>
        <dbReference type="EMBL" id="KAF2897061.1"/>
    </source>
</evidence>
<keyword evidence="3 11" id="KW-0808">Transferase</keyword>
<dbReference type="OrthoDB" id="205248at2759"/>
<dbReference type="Gene3D" id="3.30.200.20">
    <property type="entry name" value="Phosphorylase Kinase, domain 1"/>
    <property type="match status" value="1"/>
</dbReference>
<dbReference type="Proteomes" id="UP000801492">
    <property type="component" value="Unassembled WGS sequence"/>
</dbReference>
<comment type="catalytic activity">
    <reaction evidence="9 11">
        <text>L-threonyl-[protein] + ATP = O-phospho-L-threonyl-[protein] + ADP + H(+)</text>
        <dbReference type="Rhea" id="RHEA:46608"/>
        <dbReference type="Rhea" id="RHEA-COMP:11060"/>
        <dbReference type="Rhea" id="RHEA-COMP:11605"/>
        <dbReference type="ChEBI" id="CHEBI:15378"/>
        <dbReference type="ChEBI" id="CHEBI:30013"/>
        <dbReference type="ChEBI" id="CHEBI:30616"/>
        <dbReference type="ChEBI" id="CHEBI:61977"/>
        <dbReference type="ChEBI" id="CHEBI:456216"/>
        <dbReference type="EC" id="2.7.11.1"/>
    </reaction>
</comment>
<dbReference type="InterPro" id="IPR018934">
    <property type="entry name" value="RIO_dom"/>
</dbReference>
<keyword evidence="5 11" id="KW-0547">Nucleotide-binding</keyword>
<dbReference type="InterPro" id="IPR000687">
    <property type="entry name" value="RIO_kinase"/>
</dbReference>
<evidence type="ECO:0000259" key="12">
    <source>
        <dbReference type="SMART" id="SM00090"/>
    </source>
</evidence>
<dbReference type="SMART" id="SM00090">
    <property type="entry name" value="RIO"/>
    <property type="match status" value="1"/>
</dbReference>
<dbReference type="SUPFAM" id="SSF56112">
    <property type="entry name" value="Protein kinase-like (PK-like)"/>
    <property type="match status" value="1"/>
</dbReference>
<protein>
    <recommendedName>
        <fullName evidence="11">Serine/threonine-protein kinase RIO3</fullName>
        <ecNumber evidence="11">2.7.11.1</ecNumber>
    </recommendedName>
</protein>
<dbReference type="Pfam" id="PF01163">
    <property type="entry name" value="RIO1"/>
    <property type="match status" value="1"/>
</dbReference>
<dbReference type="PANTHER" id="PTHR45723">
    <property type="entry name" value="SERINE/THREONINE-PROTEIN KINASE RIO1"/>
    <property type="match status" value="1"/>
</dbReference>
<comment type="similarity">
    <text evidence="1 11">Belongs to the protein kinase superfamily. RIO-type Ser/Thr kinase family.</text>
</comment>
<keyword evidence="2 11" id="KW-0723">Serine/threonine-protein kinase</keyword>
<comment type="catalytic activity">
    <reaction evidence="10 11">
        <text>L-seryl-[protein] + ATP = O-phospho-L-seryl-[protein] + ADP + H(+)</text>
        <dbReference type="Rhea" id="RHEA:17989"/>
        <dbReference type="Rhea" id="RHEA-COMP:9863"/>
        <dbReference type="Rhea" id="RHEA-COMP:11604"/>
        <dbReference type="ChEBI" id="CHEBI:15378"/>
        <dbReference type="ChEBI" id="CHEBI:29999"/>
        <dbReference type="ChEBI" id="CHEBI:30616"/>
        <dbReference type="ChEBI" id="CHEBI:83421"/>
        <dbReference type="ChEBI" id="CHEBI:456216"/>
        <dbReference type="EC" id="2.7.11.1"/>
    </reaction>
</comment>
<keyword evidence="8 11" id="KW-0460">Magnesium</keyword>
<keyword evidence="4 11" id="KW-0479">Metal-binding</keyword>
<reference evidence="13" key="1">
    <citation type="submission" date="2019-08" db="EMBL/GenBank/DDBJ databases">
        <title>The genome of the North American firefly Photinus pyralis.</title>
        <authorList>
            <consortium name="Photinus pyralis genome working group"/>
            <person name="Fallon T.R."/>
            <person name="Sander Lower S.E."/>
            <person name="Weng J.-K."/>
        </authorList>
    </citation>
    <scope>NUCLEOTIDE SEQUENCE</scope>
    <source>
        <strain evidence="13">TRF0915ILg1</strain>
        <tissue evidence="13">Whole body</tissue>
    </source>
</reference>
<dbReference type="GO" id="GO:0005524">
    <property type="term" value="F:ATP binding"/>
    <property type="evidence" value="ECO:0007669"/>
    <property type="project" value="UniProtKB-UniRule"/>
</dbReference>
<dbReference type="InterPro" id="IPR051272">
    <property type="entry name" value="RIO-type_Ser/Thr_kinase"/>
</dbReference>
<evidence type="ECO:0000256" key="11">
    <source>
        <dbReference type="PIRNR" id="PIRNR038146"/>
    </source>
</evidence>
<organism evidence="13 14">
    <name type="scientific">Ignelater luminosus</name>
    <name type="common">Cucubano</name>
    <name type="synonym">Pyrophorus luminosus</name>
    <dbReference type="NCBI Taxonomy" id="2038154"/>
    <lineage>
        <taxon>Eukaryota</taxon>
        <taxon>Metazoa</taxon>
        <taxon>Ecdysozoa</taxon>
        <taxon>Arthropoda</taxon>
        <taxon>Hexapoda</taxon>
        <taxon>Insecta</taxon>
        <taxon>Pterygota</taxon>
        <taxon>Neoptera</taxon>
        <taxon>Endopterygota</taxon>
        <taxon>Coleoptera</taxon>
        <taxon>Polyphaga</taxon>
        <taxon>Elateriformia</taxon>
        <taxon>Elateroidea</taxon>
        <taxon>Elateridae</taxon>
        <taxon>Agrypninae</taxon>
        <taxon>Pyrophorini</taxon>
        <taxon>Ignelater</taxon>
    </lineage>
</organism>
<evidence type="ECO:0000256" key="1">
    <source>
        <dbReference type="ARBA" id="ARBA00009196"/>
    </source>
</evidence>
<evidence type="ECO:0000256" key="2">
    <source>
        <dbReference type="ARBA" id="ARBA00022527"/>
    </source>
</evidence>
<comment type="caution">
    <text evidence="13">The sequence shown here is derived from an EMBL/GenBank/DDBJ whole genome shotgun (WGS) entry which is preliminary data.</text>
</comment>
<evidence type="ECO:0000313" key="14">
    <source>
        <dbReference type="Proteomes" id="UP000801492"/>
    </source>
</evidence>